<evidence type="ECO:0000256" key="7">
    <source>
        <dbReference type="PROSITE-ProRule" id="PRU00706"/>
    </source>
</evidence>
<feature type="domain" description="Nucleoside diphosphate kinase-like" evidence="9">
    <location>
        <begin position="20"/>
        <end position="153"/>
    </location>
</feature>
<dbReference type="SMART" id="SM00562">
    <property type="entry name" value="NDK"/>
    <property type="match status" value="1"/>
</dbReference>
<dbReference type="AlphaFoldDB" id="A0A4Y7Q4D5"/>
<dbReference type="Gene3D" id="3.30.70.141">
    <property type="entry name" value="Nucleoside diphosphate kinase-like domain"/>
    <property type="match status" value="1"/>
</dbReference>
<dbReference type="PANTHER" id="PTHR46161:SF3">
    <property type="entry name" value="NUCLEOSIDE DIPHOSPHATE KINASE DDB_G0292928-RELATED"/>
    <property type="match status" value="1"/>
</dbReference>
<name>A0A4Y7Q4D5_9AGAM</name>
<dbReference type="GO" id="GO:0016301">
    <property type="term" value="F:kinase activity"/>
    <property type="evidence" value="ECO:0007669"/>
    <property type="project" value="UniProtKB-KW"/>
</dbReference>
<dbReference type="EMBL" id="ML170176">
    <property type="protein sequence ID" value="TDL22245.1"/>
    <property type="molecule type" value="Genomic_DNA"/>
</dbReference>
<dbReference type="InterPro" id="IPR034907">
    <property type="entry name" value="NDK-like_dom"/>
</dbReference>
<accession>A0A4Y7Q4D5</accession>
<feature type="region of interest" description="Disordered" evidence="8">
    <location>
        <begin position="448"/>
        <end position="504"/>
    </location>
</feature>
<feature type="compositionally biased region" description="Low complexity" evidence="8">
    <location>
        <begin position="181"/>
        <end position="191"/>
    </location>
</feature>
<reference evidence="10 11" key="1">
    <citation type="submission" date="2018-06" db="EMBL/GenBank/DDBJ databases">
        <title>A transcriptomic atlas of mushroom development highlights an independent origin of complex multicellularity.</title>
        <authorList>
            <consortium name="DOE Joint Genome Institute"/>
            <person name="Krizsan K."/>
            <person name="Almasi E."/>
            <person name="Merenyi Z."/>
            <person name="Sahu N."/>
            <person name="Viragh M."/>
            <person name="Koszo T."/>
            <person name="Mondo S."/>
            <person name="Kiss B."/>
            <person name="Balint B."/>
            <person name="Kues U."/>
            <person name="Barry K."/>
            <person name="Hegedus J.C."/>
            <person name="Henrissat B."/>
            <person name="Johnson J."/>
            <person name="Lipzen A."/>
            <person name="Ohm R."/>
            <person name="Nagy I."/>
            <person name="Pangilinan J."/>
            <person name="Yan J."/>
            <person name="Xiong Y."/>
            <person name="Grigoriev I.V."/>
            <person name="Hibbett D.S."/>
            <person name="Nagy L.G."/>
        </authorList>
    </citation>
    <scope>NUCLEOTIDE SEQUENCE [LARGE SCALE GENOMIC DNA]</scope>
    <source>
        <strain evidence="10 11">SZMC22713</strain>
    </source>
</reference>
<feature type="compositionally biased region" description="Low complexity" evidence="8">
    <location>
        <begin position="240"/>
        <end position="249"/>
    </location>
</feature>
<dbReference type="Proteomes" id="UP000294933">
    <property type="component" value="Unassembled WGS sequence"/>
</dbReference>
<feature type="compositionally biased region" description="Basic and acidic residues" evidence="8">
    <location>
        <begin position="306"/>
        <end position="321"/>
    </location>
</feature>
<feature type="region of interest" description="Disordered" evidence="8">
    <location>
        <begin position="300"/>
        <end position="329"/>
    </location>
</feature>
<evidence type="ECO:0000256" key="6">
    <source>
        <dbReference type="ARBA" id="ARBA00022840"/>
    </source>
</evidence>
<feature type="region of interest" description="Disordered" evidence="8">
    <location>
        <begin position="155"/>
        <end position="217"/>
    </location>
</feature>
<organism evidence="10 11">
    <name type="scientific">Rickenella mellea</name>
    <dbReference type="NCBI Taxonomy" id="50990"/>
    <lineage>
        <taxon>Eukaryota</taxon>
        <taxon>Fungi</taxon>
        <taxon>Dikarya</taxon>
        <taxon>Basidiomycota</taxon>
        <taxon>Agaricomycotina</taxon>
        <taxon>Agaricomycetes</taxon>
        <taxon>Hymenochaetales</taxon>
        <taxon>Rickenellaceae</taxon>
        <taxon>Rickenella</taxon>
    </lineage>
</organism>
<evidence type="ECO:0000256" key="8">
    <source>
        <dbReference type="SAM" id="MobiDB-lite"/>
    </source>
</evidence>
<protein>
    <recommendedName>
        <fullName evidence="2">Nucleoside diphosphate kinase</fullName>
    </recommendedName>
</protein>
<evidence type="ECO:0000256" key="3">
    <source>
        <dbReference type="ARBA" id="ARBA00022679"/>
    </source>
</evidence>
<keyword evidence="6" id="KW-0067">ATP-binding</keyword>
<dbReference type="OrthoDB" id="2162449at2759"/>
<gene>
    <name evidence="10" type="ORF">BD410DRAFT_788978</name>
</gene>
<feature type="compositionally biased region" description="Low complexity" evidence="8">
    <location>
        <begin position="381"/>
        <end position="406"/>
    </location>
</feature>
<keyword evidence="4" id="KW-0547">Nucleotide-binding</keyword>
<dbReference type="PROSITE" id="PS51374">
    <property type="entry name" value="NDPK_LIKE"/>
    <property type="match status" value="1"/>
</dbReference>
<dbReference type="PANTHER" id="PTHR46161">
    <property type="entry name" value="NUCLEOSIDE DIPHOSPHATE KINASE"/>
    <property type="match status" value="1"/>
</dbReference>
<dbReference type="STRING" id="50990.A0A4Y7Q4D5"/>
<comment type="caution">
    <text evidence="7">Lacks conserved residue(s) required for the propagation of feature annotation.</text>
</comment>
<dbReference type="InterPro" id="IPR036850">
    <property type="entry name" value="NDK-like_dom_sf"/>
</dbReference>
<evidence type="ECO:0000313" key="11">
    <source>
        <dbReference type="Proteomes" id="UP000294933"/>
    </source>
</evidence>
<feature type="region of interest" description="Disordered" evidence="8">
    <location>
        <begin position="240"/>
        <end position="261"/>
    </location>
</feature>
<evidence type="ECO:0000259" key="9">
    <source>
        <dbReference type="SMART" id="SM00562"/>
    </source>
</evidence>
<feature type="region of interest" description="Disordered" evidence="8">
    <location>
        <begin position="357"/>
        <end position="430"/>
    </location>
</feature>
<keyword evidence="11" id="KW-1185">Reference proteome</keyword>
<evidence type="ECO:0000256" key="5">
    <source>
        <dbReference type="ARBA" id="ARBA00022777"/>
    </source>
</evidence>
<keyword evidence="3" id="KW-0808">Transferase</keyword>
<sequence>MSGTHSPSSHSNESDHRDAPTRTLAIIKNHALDHRLSIEQRILAANLEIVKERQMEFDEGSDQDFLHELFGPDTQSLFEGPVWVYVLERRRAVEVWLALMGNADPEQARIDSPNSLRALYGTSLSQNAVVGSPDGPTAEDQISCLFASSPPFEATELNQDQEPLSWPSDDLSNGQLPTFVRSNTNGTSVNGSGSGSSQGGSLRGRTSGVAHGKIPFKARPVPVTNAVPSIQPRTTRAAALRAGAPSTAPVRFTPARPRTAPSKAEIKQAFLDVPGHKRSETIQVASTAPPVVAPRMTRAASLRQGKPAEVKPVRPRAKTEGDTFDGVPGHKRRVSIAVASVQAPTVAPRLNKSAALRAQKEAAPPSSYMFKAPVQTKTPGSLSRSSSTSSLSPPRVRPVSVQASSSNTLLAGTSSPRRPRPVSVAPGAFAGLGKNTTNNEIAKENLAVAGASAQPPRPPSITPRLNRSAMLRANSGGPTVSPPKKGGPQAKPNGTPKLTRPAFV</sequence>
<comment type="similarity">
    <text evidence="1 7">Belongs to the NDK family.</text>
</comment>
<keyword evidence="5" id="KW-0418">Kinase</keyword>
<dbReference type="Pfam" id="PF00334">
    <property type="entry name" value="NDK"/>
    <property type="match status" value="1"/>
</dbReference>
<dbReference type="VEuPathDB" id="FungiDB:BD410DRAFT_788978"/>
<dbReference type="SUPFAM" id="SSF54919">
    <property type="entry name" value="Nucleoside diphosphate kinase, NDK"/>
    <property type="match status" value="1"/>
</dbReference>
<evidence type="ECO:0000313" key="10">
    <source>
        <dbReference type="EMBL" id="TDL22245.1"/>
    </source>
</evidence>
<proteinExistence type="inferred from homology"/>
<dbReference type="GO" id="GO:0005524">
    <property type="term" value="F:ATP binding"/>
    <property type="evidence" value="ECO:0007669"/>
    <property type="project" value="UniProtKB-KW"/>
</dbReference>
<evidence type="ECO:0000256" key="1">
    <source>
        <dbReference type="ARBA" id="ARBA00008142"/>
    </source>
</evidence>
<evidence type="ECO:0000256" key="2">
    <source>
        <dbReference type="ARBA" id="ARBA00017632"/>
    </source>
</evidence>
<feature type="compositionally biased region" description="Gly residues" evidence="8">
    <location>
        <begin position="192"/>
        <end position="202"/>
    </location>
</feature>
<evidence type="ECO:0000256" key="4">
    <source>
        <dbReference type="ARBA" id="ARBA00022741"/>
    </source>
</evidence>